<dbReference type="PANTHER" id="PTHR43467:SF2">
    <property type="entry name" value="COBALT-PRECORRIN-2 C(20)-METHYLTRANSFERASE"/>
    <property type="match status" value="1"/>
</dbReference>
<name>A0A644V396_9ZZZZ</name>
<dbReference type="InterPro" id="IPR003043">
    <property type="entry name" value="Uropor_MeTrfase_CS"/>
</dbReference>
<evidence type="ECO:0000256" key="5">
    <source>
        <dbReference type="ARBA" id="ARBA00022691"/>
    </source>
</evidence>
<dbReference type="CDD" id="cd11645">
    <property type="entry name" value="Precorrin_2_C20_MT"/>
    <property type="match status" value="1"/>
</dbReference>
<dbReference type="Pfam" id="PF00590">
    <property type="entry name" value="TP_methylase"/>
    <property type="match status" value="1"/>
</dbReference>
<dbReference type="SUPFAM" id="SSF53790">
    <property type="entry name" value="Tetrapyrrole methylase"/>
    <property type="match status" value="1"/>
</dbReference>
<dbReference type="Gene3D" id="3.30.950.10">
    <property type="entry name" value="Methyltransferase, Cobalt-precorrin-4 Transmethylase, Domain 2"/>
    <property type="match status" value="1"/>
</dbReference>
<evidence type="ECO:0000256" key="1">
    <source>
        <dbReference type="ARBA" id="ARBA00004953"/>
    </source>
</evidence>
<dbReference type="InterPro" id="IPR000878">
    <property type="entry name" value="4pyrrol_Mease"/>
</dbReference>
<keyword evidence="4" id="KW-0808">Transferase</keyword>
<dbReference type="PANTHER" id="PTHR43467">
    <property type="entry name" value="COBALT-PRECORRIN-2 C(20)-METHYLTRANSFERASE"/>
    <property type="match status" value="1"/>
</dbReference>
<dbReference type="PIRSF" id="PIRSF036427">
    <property type="entry name" value="Precrrn-2_mtase"/>
    <property type="match status" value="1"/>
</dbReference>
<dbReference type="GO" id="GO:0051266">
    <property type="term" value="F:sirohydrochlorin ferrochelatase activity"/>
    <property type="evidence" value="ECO:0007669"/>
    <property type="project" value="UniProtKB-EC"/>
</dbReference>
<dbReference type="InterPro" id="IPR035996">
    <property type="entry name" value="4pyrrol_Methylase_sf"/>
</dbReference>
<keyword evidence="2" id="KW-0169">Cobalamin biosynthesis</keyword>
<comment type="caution">
    <text evidence="7">The sequence shown here is derived from an EMBL/GenBank/DDBJ whole genome shotgun (WGS) entry which is preliminary data.</text>
</comment>
<evidence type="ECO:0000259" key="6">
    <source>
        <dbReference type="Pfam" id="PF00590"/>
    </source>
</evidence>
<dbReference type="GO" id="GO:0032259">
    <property type="term" value="P:methylation"/>
    <property type="evidence" value="ECO:0007669"/>
    <property type="project" value="UniProtKB-KW"/>
</dbReference>
<evidence type="ECO:0000313" key="7">
    <source>
        <dbReference type="EMBL" id="MPL85808.1"/>
    </source>
</evidence>
<dbReference type="InterPro" id="IPR014777">
    <property type="entry name" value="4pyrrole_Mease_sub1"/>
</dbReference>
<sequence>MLTAVGLGPGDAELLTLKAVRILKEADTVFVPGGIAFELVKPYAKTIVTLEFPMTRNEKEITKCMQRNAEKILPAAKSGNAVFGLIGDPNYYSTFSRLAEMVKALVPDLIVETIPGISSITAVASHAKIPVNGAFMVTDGPVMPSTKILMKVTRPRTAAEQLKAAGYNDFIVVERMYMEGEKVYRDVLPEKTNYFSIMIARKV</sequence>
<dbReference type="GO" id="GO:0030788">
    <property type="term" value="F:precorrin-2 C20-methyltransferase activity"/>
    <property type="evidence" value="ECO:0007669"/>
    <property type="project" value="InterPro"/>
</dbReference>
<reference evidence="7" key="1">
    <citation type="submission" date="2019-08" db="EMBL/GenBank/DDBJ databases">
        <authorList>
            <person name="Kucharzyk K."/>
            <person name="Murdoch R.W."/>
            <person name="Higgins S."/>
            <person name="Loffler F."/>
        </authorList>
    </citation>
    <scope>NUCLEOTIDE SEQUENCE</scope>
</reference>
<dbReference type="EMBL" id="VSSQ01000211">
    <property type="protein sequence ID" value="MPL85808.1"/>
    <property type="molecule type" value="Genomic_DNA"/>
</dbReference>
<dbReference type="Gene3D" id="3.40.1010.10">
    <property type="entry name" value="Cobalt-precorrin-4 Transmethylase, Domain 1"/>
    <property type="match status" value="1"/>
</dbReference>
<dbReference type="InterPro" id="IPR014776">
    <property type="entry name" value="4pyrrole_Mease_sub2"/>
</dbReference>
<accession>A0A644V396</accession>
<evidence type="ECO:0000256" key="2">
    <source>
        <dbReference type="ARBA" id="ARBA00022573"/>
    </source>
</evidence>
<dbReference type="InterPro" id="IPR012382">
    <property type="entry name" value="CobI/CbiL"/>
</dbReference>
<protein>
    <submittedName>
        <fullName evidence="7">Siroheme synthase</fullName>
        <ecNumber evidence="7">4.99.1.4</ecNumber>
    </submittedName>
</protein>
<gene>
    <name evidence="7" type="primary">cysG_11</name>
    <name evidence="7" type="ORF">SDC9_31782</name>
</gene>
<organism evidence="7">
    <name type="scientific">bioreactor metagenome</name>
    <dbReference type="NCBI Taxonomy" id="1076179"/>
    <lineage>
        <taxon>unclassified sequences</taxon>
        <taxon>metagenomes</taxon>
        <taxon>ecological metagenomes</taxon>
    </lineage>
</organism>
<keyword evidence="5" id="KW-0949">S-adenosyl-L-methionine</keyword>
<dbReference type="PROSITE" id="PS00839">
    <property type="entry name" value="SUMT_1"/>
    <property type="match status" value="1"/>
</dbReference>
<dbReference type="GO" id="GO:0009236">
    <property type="term" value="P:cobalamin biosynthetic process"/>
    <property type="evidence" value="ECO:0007669"/>
    <property type="project" value="UniProtKB-KW"/>
</dbReference>
<dbReference type="NCBIfam" id="NF004060">
    <property type="entry name" value="PRK05576.1-3"/>
    <property type="match status" value="1"/>
</dbReference>
<comment type="pathway">
    <text evidence="1">Cofactor biosynthesis; adenosylcobalamin biosynthesis.</text>
</comment>
<keyword evidence="3" id="KW-0489">Methyltransferase</keyword>
<evidence type="ECO:0000256" key="4">
    <source>
        <dbReference type="ARBA" id="ARBA00022679"/>
    </source>
</evidence>
<dbReference type="AlphaFoldDB" id="A0A644V396"/>
<evidence type="ECO:0000256" key="3">
    <source>
        <dbReference type="ARBA" id="ARBA00022603"/>
    </source>
</evidence>
<feature type="domain" description="Tetrapyrrole methylase" evidence="6">
    <location>
        <begin position="1"/>
        <end position="190"/>
    </location>
</feature>
<keyword evidence="7" id="KW-0456">Lyase</keyword>
<dbReference type="EC" id="4.99.1.4" evidence="7"/>
<proteinExistence type="predicted"/>